<sequence length="309" mass="34382">MRPVEAAETGAAAAELGAFLRSRRGRLTPEDVGLIDYGERRRVPGLRREELAQLAGVSVGYYTRLEQGVSTNASDTVLDAIARALRLNDDERTHLHRLAQQKSKPRRRRRPERLRPEVARMVGALHDAPALVLGRRLDVLAWNRMAHALLAGHLDPESPERPADRPNWVRLFFLDPHVRDLFVDWQRKARNTVADLRVIAGRYPDDAELAELVGELTMKSDEFATLWSAHPVQRCAHHTQTYRHPTVGDLTLADELLEFPDDDGQRLVIFHAEPGSPSEAGLKLLGTGVASGNPRVPGRTGQGAARTDT</sequence>
<dbReference type="Gene3D" id="1.10.260.40">
    <property type="entry name" value="lambda repressor-like DNA-binding domains"/>
    <property type="match status" value="1"/>
</dbReference>
<evidence type="ECO:0000256" key="1">
    <source>
        <dbReference type="SAM" id="MobiDB-lite"/>
    </source>
</evidence>
<comment type="caution">
    <text evidence="3">The sequence shown here is derived from an EMBL/GenBank/DDBJ whole genome shotgun (WGS) entry which is preliminary data.</text>
</comment>
<dbReference type="RefSeq" id="WP_163744922.1">
    <property type="nucleotide sequence ID" value="NZ_JAAGOA010000034.1"/>
</dbReference>
<dbReference type="Pfam" id="PF17765">
    <property type="entry name" value="MLTR_LBD"/>
    <property type="match status" value="1"/>
</dbReference>
<dbReference type="Pfam" id="PF13560">
    <property type="entry name" value="HTH_31"/>
    <property type="match status" value="1"/>
</dbReference>
<feature type="domain" description="HTH cro/C1-type" evidence="2">
    <location>
        <begin position="45"/>
        <end position="92"/>
    </location>
</feature>
<feature type="region of interest" description="Disordered" evidence="1">
    <location>
        <begin position="286"/>
        <end position="309"/>
    </location>
</feature>
<proteinExistence type="predicted"/>
<accession>A0A6L9SJ26</accession>
<keyword evidence="4" id="KW-1185">Reference proteome</keyword>
<dbReference type="PROSITE" id="PS50943">
    <property type="entry name" value="HTH_CROC1"/>
    <property type="match status" value="1"/>
</dbReference>
<feature type="region of interest" description="Disordered" evidence="1">
    <location>
        <begin position="92"/>
        <end position="114"/>
    </location>
</feature>
<dbReference type="SMART" id="SM00530">
    <property type="entry name" value="HTH_XRE"/>
    <property type="match status" value="1"/>
</dbReference>
<name>A0A6L9SJ26_9ACTN</name>
<feature type="compositionally biased region" description="Basic residues" evidence="1">
    <location>
        <begin position="94"/>
        <end position="112"/>
    </location>
</feature>
<dbReference type="CDD" id="cd00093">
    <property type="entry name" value="HTH_XRE"/>
    <property type="match status" value="1"/>
</dbReference>
<dbReference type="Proteomes" id="UP000475214">
    <property type="component" value="Unassembled WGS sequence"/>
</dbReference>
<reference evidence="3 4" key="1">
    <citation type="submission" date="2020-02" db="EMBL/GenBank/DDBJ databases">
        <authorList>
            <person name="Li X.-J."/>
            <person name="Han X.-M."/>
        </authorList>
    </citation>
    <scope>NUCLEOTIDE SEQUENCE [LARGE SCALE GENOMIC DNA]</scope>
    <source>
        <strain evidence="3 4">CCTCC AB 2017055</strain>
    </source>
</reference>
<dbReference type="SUPFAM" id="SSF47413">
    <property type="entry name" value="lambda repressor-like DNA-binding domains"/>
    <property type="match status" value="1"/>
</dbReference>
<dbReference type="PANTHER" id="PTHR35010:SF2">
    <property type="entry name" value="BLL4672 PROTEIN"/>
    <property type="match status" value="1"/>
</dbReference>
<dbReference type="EMBL" id="JAAGOA010000034">
    <property type="protein sequence ID" value="NEE04412.1"/>
    <property type="molecule type" value="Genomic_DNA"/>
</dbReference>
<evidence type="ECO:0000259" key="2">
    <source>
        <dbReference type="PROSITE" id="PS50943"/>
    </source>
</evidence>
<dbReference type="AlphaFoldDB" id="A0A6L9SJ26"/>
<dbReference type="InterPro" id="IPR010982">
    <property type="entry name" value="Lambda_DNA-bd_dom_sf"/>
</dbReference>
<dbReference type="Gene3D" id="3.30.450.180">
    <property type="match status" value="1"/>
</dbReference>
<evidence type="ECO:0000313" key="4">
    <source>
        <dbReference type="Proteomes" id="UP000475214"/>
    </source>
</evidence>
<dbReference type="GO" id="GO:0003677">
    <property type="term" value="F:DNA binding"/>
    <property type="evidence" value="ECO:0007669"/>
    <property type="project" value="InterPro"/>
</dbReference>
<gene>
    <name evidence="3" type="ORF">G1H10_30020</name>
</gene>
<dbReference type="PANTHER" id="PTHR35010">
    <property type="entry name" value="BLL4672 PROTEIN-RELATED"/>
    <property type="match status" value="1"/>
</dbReference>
<evidence type="ECO:0000313" key="3">
    <source>
        <dbReference type="EMBL" id="NEE04412.1"/>
    </source>
</evidence>
<protein>
    <submittedName>
        <fullName evidence="3">Helix-turn-helix transcriptional regulator</fullName>
    </submittedName>
</protein>
<organism evidence="3 4">
    <name type="scientific">Phytoactinopolyspora halotolerans</name>
    <dbReference type="NCBI Taxonomy" id="1981512"/>
    <lineage>
        <taxon>Bacteria</taxon>
        <taxon>Bacillati</taxon>
        <taxon>Actinomycetota</taxon>
        <taxon>Actinomycetes</taxon>
        <taxon>Jiangellales</taxon>
        <taxon>Jiangellaceae</taxon>
        <taxon>Phytoactinopolyspora</taxon>
    </lineage>
</organism>
<dbReference type="InterPro" id="IPR001387">
    <property type="entry name" value="Cro/C1-type_HTH"/>
</dbReference>
<dbReference type="InterPro" id="IPR041413">
    <property type="entry name" value="MLTR_LBD"/>
</dbReference>